<dbReference type="SUPFAM" id="SSF103473">
    <property type="entry name" value="MFS general substrate transporter"/>
    <property type="match status" value="1"/>
</dbReference>
<feature type="transmembrane region" description="Helical" evidence="7">
    <location>
        <begin position="329"/>
        <end position="350"/>
    </location>
</feature>
<evidence type="ECO:0000256" key="7">
    <source>
        <dbReference type="SAM" id="Phobius"/>
    </source>
</evidence>
<protein>
    <submittedName>
        <fullName evidence="9">MFS transporter</fullName>
    </submittedName>
</protein>
<evidence type="ECO:0000256" key="2">
    <source>
        <dbReference type="ARBA" id="ARBA00022448"/>
    </source>
</evidence>
<feature type="transmembrane region" description="Helical" evidence="7">
    <location>
        <begin position="270"/>
        <end position="292"/>
    </location>
</feature>
<dbReference type="Gene3D" id="1.20.1720.10">
    <property type="entry name" value="Multidrug resistance protein D"/>
    <property type="match status" value="1"/>
</dbReference>
<dbReference type="Pfam" id="PF07690">
    <property type="entry name" value="MFS_1"/>
    <property type="match status" value="1"/>
</dbReference>
<dbReference type="Proteomes" id="UP000603904">
    <property type="component" value="Unassembled WGS sequence"/>
</dbReference>
<feature type="transmembrane region" description="Helical" evidence="7">
    <location>
        <begin position="362"/>
        <end position="386"/>
    </location>
</feature>
<keyword evidence="2" id="KW-0813">Transport</keyword>
<evidence type="ECO:0000256" key="3">
    <source>
        <dbReference type="ARBA" id="ARBA00022475"/>
    </source>
</evidence>
<feature type="domain" description="Major facilitator superfamily (MFS) profile" evidence="8">
    <location>
        <begin position="17"/>
        <end position="458"/>
    </location>
</feature>
<dbReference type="EMBL" id="BOOC01000003">
    <property type="protein sequence ID" value="GIH37915.1"/>
    <property type="molecule type" value="Genomic_DNA"/>
</dbReference>
<comment type="subcellular location">
    <subcellularLocation>
        <location evidence="1">Cell membrane</location>
        <topology evidence="1">Multi-pass membrane protein</topology>
    </subcellularLocation>
</comment>
<feature type="transmembrane region" description="Helical" evidence="7">
    <location>
        <begin position="304"/>
        <end position="322"/>
    </location>
</feature>
<dbReference type="PROSITE" id="PS50850">
    <property type="entry name" value="MFS"/>
    <property type="match status" value="1"/>
</dbReference>
<dbReference type="PANTHER" id="PTHR42718">
    <property type="entry name" value="MAJOR FACILITATOR SUPERFAMILY MULTIDRUG TRANSPORTER MFSC"/>
    <property type="match status" value="1"/>
</dbReference>
<gene>
    <name evidence="9" type="ORF">Mco01_09150</name>
</gene>
<dbReference type="InterPro" id="IPR020846">
    <property type="entry name" value="MFS_dom"/>
</dbReference>
<sequence length="459" mass="46647">MSTLTVSLRARTHTRLALAVVVTCQLMIGLDSTIVTIALPRIQQDVGFSPTGLSWVMNAYLLAFGGLLTLGGRAGDILGRRRVFVAGVLVFTLGSLMGGLATAAWGLLAARAAQGVGAAVAGPSILALIATTFPEGAARNRAISLYSAVTGAGGSIGLILGGLLTDTTSWRWVFFVNVPIGLLVVALAPRFISEPDRHPGRFDVAGAVTVTGGMVSLVYALVTVADAGWREAAPAFVAAAALLAGFAAVETRARQPIVPPALLADRTRAAAYLVQLLLAAGMFGFFFLMTQFVQLVLGLDPLRAGFAFLPMALTQFAVVRVVPRLLPRFGARAVIVAGTTLSLAGLVWLTRVGPGTGYADGVLGPMLLLGIGGGLSFMPLNATILAGVGPRESGAASGLAQTMVWAGGALGSAVLVTVFGTAMRDGTLVGGMAAAFATAAVFAALALAAAALAIPGRRG</sequence>
<feature type="transmembrane region" description="Helical" evidence="7">
    <location>
        <begin position="16"/>
        <end position="40"/>
    </location>
</feature>
<dbReference type="InterPro" id="IPR036259">
    <property type="entry name" value="MFS_trans_sf"/>
</dbReference>
<keyword evidence="6 7" id="KW-0472">Membrane</keyword>
<evidence type="ECO:0000256" key="1">
    <source>
        <dbReference type="ARBA" id="ARBA00004651"/>
    </source>
</evidence>
<keyword evidence="10" id="KW-1185">Reference proteome</keyword>
<accession>A0ABQ4FSX1</accession>
<feature type="transmembrane region" description="Helical" evidence="7">
    <location>
        <begin position="145"/>
        <end position="164"/>
    </location>
</feature>
<feature type="transmembrane region" description="Helical" evidence="7">
    <location>
        <begin position="83"/>
        <end position="106"/>
    </location>
</feature>
<name>A0ABQ4FSX1_9ACTN</name>
<feature type="transmembrane region" description="Helical" evidence="7">
    <location>
        <begin position="398"/>
        <end position="422"/>
    </location>
</feature>
<keyword evidence="5 7" id="KW-1133">Transmembrane helix</keyword>
<feature type="transmembrane region" description="Helical" evidence="7">
    <location>
        <begin position="231"/>
        <end position="249"/>
    </location>
</feature>
<keyword evidence="4 7" id="KW-0812">Transmembrane</keyword>
<reference evidence="9 10" key="1">
    <citation type="submission" date="2021-01" db="EMBL/GenBank/DDBJ databases">
        <title>Whole genome shotgun sequence of Microbispora corallina NBRC 16416.</title>
        <authorList>
            <person name="Komaki H."/>
            <person name="Tamura T."/>
        </authorList>
    </citation>
    <scope>NUCLEOTIDE SEQUENCE [LARGE SCALE GENOMIC DNA]</scope>
    <source>
        <strain evidence="9 10">NBRC 16416</strain>
    </source>
</reference>
<feature type="transmembrane region" description="Helical" evidence="7">
    <location>
        <begin position="428"/>
        <end position="454"/>
    </location>
</feature>
<feature type="transmembrane region" description="Helical" evidence="7">
    <location>
        <begin position="112"/>
        <end position="133"/>
    </location>
</feature>
<feature type="transmembrane region" description="Helical" evidence="7">
    <location>
        <begin position="170"/>
        <end position="192"/>
    </location>
</feature>
<evidence type="ECO:0000313" key="9">
    <source>
        <dbReference type="EMBL" id="GIH37915.1"/>
    </source>
</evidence>
<dbReference type="RefSeq" id="WP_204055624.1">
    <property type="nucleotide sequence ID" value="NZ_BAAAGP010000003.1"/>
</dbReference>
<feature type="transmembrane region" description="Helical" evidence="7">
    <location>
        <begin position="52"/>
        <end position="71"/>
    </location>
</feature>
<proteinExistence type="predicted"/>
<comment type="caution">
    <text evidence="9">The sequence shown here is derived from an EMBL/GenBank/DDBJ whole genome shotgun (WGS) entry which is preliminary data.</text>
</comment>
<organism evidence="9 10">
    <name type="scientific">Microbispora corallina</name>
    <dbReference type="NCBI Taxonomy" id="83302"/>
    <lineage>
        <taxon>Bacteria</taxon>
        <taxon>Bacillati</taxon>
        <taxon>Actinomycetota</taxon>
        <taxon>Actinomycetes</taxon>
        <taxon>Streptosporangiales</taxon>
        <taxon>Streptosporangiaceae</taxon>
        <taxon>Microbispora</taxon>
    </lineage>
</organism>
<evidence type="ECO:0000256" key="6">
    <source>
        <dbReference type="ARBA" id="ARBA00023136"/>
    </source>
</evidence>
<dbReference type="InterPro" id="IPR011701">
    <property type="entry name" value="MFS"/>
</dbReference>
<dbReference type="PANTHER" id="PTHR42718:SF46">
    <property type="entry name" value="BLR6921 PROTEIN"/>
    <property type="match status" value="1"/>
</dbReference>
<evidence type="ECO:0000313" key="10">
    <source>
        <dbReference type="Proteomes" id="UP000603904"/>
    </source>
</evidence>
<evidence type="ECO:0000259" key="8">
    <source>
        <dbReference type="PROSITE" id="PS50850"/>
    </source>
</evidence>
<evidence type="ECO:0000256" key="4">
    <source>
        <dbReference type="ARBA" id="ARBA00022692"/>
    </source>
</evidence>
<feature type="transmembrane region" description="Helical" evidence="7">
    <location>
        <begin position="204"/>
        <end position="225"/>
    </location>
</feature>
<dbReference type="CDD" id="cd17321">
    <property type="entry name" value="MFS_MMR_MDR_like"/>
    <property type="match status" value="1"/>
</dbReference>
<dbReference type="Gene3D" id="1.20.1250.20">
    <property type="entry name" value="MFS general substrate transporter like domains"/>
    <property type="match status" value="1"/>
</dbReference>
<evidence type="ECO:0000256" key="5">
    <source>
        <dbReference type="ARBA" id="ARBA00022989"/>
    </source>
</evidence>
<keyword evidence="3" id="KW-1003">Cell membrane</keyword>